<dbReference type="GO" id="GO:0046872">
    <property type="term" value="F:metal ion binding"/>
    <property type="evidence" value="ECO:0007669"/>
    <property type="project" value="UniProtKB-KW"/>
</dbReference>
<evidence type="ECO:0000313" key="4">
    <source>
        <dbReference type="EMBL" id="KJX92283.1"/>
    </source>
</evidence>
<evidence type="ECO:0000256" key="2">
    <source>
        <dbReference type="ARBA" id="ARBA00023239"/>
    </source>
</evidence>
<name>A0A0F4G4L5_9PEZI</name>
<keyword evidence="2" id="KW-0456">Lyase</keyword>
<protein>
    <recommendedName>
        <fullName evidence="3">HpcH/HpaI aldolase/citrate lyase domain-containing protein</fullName>
    </recommendedName>
</protein>
<reference evidence="4 5" key="1">
    <citation type="submission" date="2015-03" db="EMBL/GenBank/DDBJ databases">
        <title>RNA-seq based gene annotation and comparative genomics of four Zymoseptoria species reveal species-specific pathogenicity related genes and transposable element activity.</title>
        <authorList>
            <person name="Grandaubert J."/>
            <person name="Bhattacharyya A."/>
            <person name="Stukenbrock E.H."/>
        </authorList>
    </citation>
    <scope>NUCLEOTIDE SEQUENCE [LARGE SCALE GENOMIC DNA]</scope>
    <source>
        <strain evidence="4 5">Zb18110</strain>
    </source>
</reference>
<evidence type="ECO:0000256" key="1">
    <source>
        <dbReference type="ARBA" id="ARBA00022723"/>
    </source>
</evidence>
<dbReference type="PANTHER" id="PTHR30502">
    <property type="entry name" value="2-KETO-3-DEOXY-L-RHAMNONATE ALDOLASE"/>
    <property type="match status" value="1"/>
</dbReference>
<dbReference type="OrthoDB" id="2326446at2759"/>
<dbReference type="PANTHER" id="PTHR30502:SF8">
    <property type="entry name" value="SYNTHASE, PUTATIVE-RELATED"/>
    <property type="match status" value="1"/>
</dbReference>
<dbReference type="AlphaFoldDB" id="A0A0F4G4L5"/>
<gene>
    <name evidence="4" type="ORF">TI39_contig5877g00004</name>
</gene>
<dbReference type="STRING" id="1047168.A0A0F4G4L5"/>
<dbReference type="SUPFAM" id="SSF51621">
    <property type="entry name" value="Phosphoenolpyruvate/pyruvate domain"/>
    <property type="match status" value="1"/>
</dbReference>
<dbReference type="InterPro" id="IPR005000">
    <property type="entry name" value="Aldolase/citrate-lyase_domain"/>
</dbReference>
<dbReference type="InterPro" id="IPR015813">
    <property type="entry name" value="Pyrv/PenolPyrv_kinase-like_dom"/>
</dbReference>
<comment type="caution">
    <text evidence="4">The sequence shown here is derived from an EMBL/GenBank/DDBJ whole genome shotgun (WGS) entry which is preliminary data.</text>
</comment>
<accession>A0A0F4G4L5</accession>
<evidence type="ECO:0000313" key="5">
    <source>
        <dbReference type="Proteomes" id="UP000033647"/>
    </source>
</evidence>
<organism evidence="4 5">
    <name type="scientific">Zymoseptoria brevis</name>
    <dbReference type="NCBI Taxonomy" id="1047168"/>
    <lineage>
        <taxon>Eukaryota</taxon>
        <taxon>Fungi</taxon>
        <taxon>Dikarya</taxon>
        <taxon>Ascomycota</taxon>
        <taxon>Pezizomycotina</taxon>
        <taxon>Dothideomycetes</taxon>
        <taxon>Dothideomycetidae</taxon>
        <taxon>Mycosphaerellales</taxon>
        <taxon>Mycosphaerellaceae</taxon>
        <taxon>Zymoseptoria</taxon>
    </lineage>
</organism>
<sequence>MVPYVRLAPHTPDLINYVLNAGAGGIVQPHVQNAAQARYLVDLAKFPPLGSRSYPPMALFGQQTRTKPGESVYDVWNNHAAVFAQIEDVEGVENVEEIAAVPGIDALMVGTGDLRCSLGLKVGTQDGDEPAFIAALDRIQRAADRNGIAVLGFAMSREILESRLELGWKAFIVHSDGSAILKSGVGSFQVLHISGPKGP</sequence>
<keyword evidence="5" id="KW-1185">Reference proteome</keyword>
<dbReference type="GO" id="GO:0016832">
    <property type="term" value="F:aldehyde-lyase activity"/>
    <property type="evidence" value="ECO:0007669"/>
    <property type="project" value="TreeGrafter"/>
</dbReference>
<evidence type="ECO:0000259" key="3">
    <source>
        <dbReference type="Pfam" id="PF03328"/>
    </source>
</evidence>
<dbReference type="Proteomes" id="UP000033647">
    <property type="component" value="Unassembled WGS sequence"/>
</dbReference>
<dbReference type="Gene3D" id="3.20.20.60">
    <property type="entry name" value="Phosphoenolpyruvate-binding domains"/>
    <property type="match status" value="1"/>
</dbReference>
<keyword evidence="1" id="KW-0479">Metal-binding</keyword>
<feature type="domain" description="HpcH/HpaI aldolase/citrate lyase" evidence="3">
    <location>
        <begin position="4"/>
        <end position="157"/>
    </location>
</feature>
<dbReference type="InterPro" id="IPR050251">
    <property type="entry name" value="HpcH-HpaI_aldolase"/>
</dbReference>
<dbReference type="Pfam" id="PF03328">
    <property type="entry name" value="HpcH_HpaI"/>
    <property type="match status" value="1"/>
</dbReference>
<dbReference type="GO" id="GO:0005737">
    <property type="term" value="C:cytoplasm"/>
    <property type="evidence" value="ECO:0007669"/>
    <property type="project" value="TreeGrafter"/>
</dbReference>
<proteinExistence type="predicted"/>
<dbReference type="InterPro" id="IPR040442">
    <property type="entry name" value="Pyrv_kinase-like_dom_sf"/>
</dbReference>
<dbReference type="EMBL" id="LAFY01005832">
    <property type="protein sequence ID" value="KJX92283.1"/>
    <property type="molecule type" value="Genomic_DNA"/>
</dbReference>